<feature type="domain" description="Calmodulin-binding" evidence="2">
    <location>
        <begin position="498"/>
        <end position="613"/>
    </location>
</feature>
<dbReference type="SMART" id="SM01054">
    <property type="entry name" value="CaM_binding"/>
    <property type="match status" value="1"/>
</dbReference>
<feature type="region of interest" description="Disordered" evidence="1">
    <location>
        <begin position="85"/>
        <end position="106"/>
    </location>
</feature>
<evidence type="ECO:0000313" key="3">
    <source>
        <dbReference type="EMBL" id="JAT66048.1"/>
    </source>
</evidence>
<dbReference type="EMBL" id="GDJX01001888">
    <property type="protein sequence ID" value="JAT66048.1"/>
    <property type="molecule type" value="Transcribed_RNA"/>
</dbReference>
<feature type="compositionally biased region" description="Polar residues" evidence="1">
    <location>
        <begin position="535"/>
        <end position="544"/>
    </location>
</feature>
<reference evidence="3" key="1">
    <citation type="submission" date="2015-07" db="EMBL/GenBank/DDBJ databases">
        <title>Transcriptome Assembly of Anthurium amnicola.</title>
        <authorList>
            <person name="Suzuki J."/>
        </authorList>
    </citation>
    <scope>NUCLEOTIDE SEQUENCE</scope>
</reference>
<feature type="compositionally biased region" description="Low complexity" evidence="1">
    <location>
        <begin position="422"/>
        <end position="442"/>
    </location>
</feature>
<feature type="region of interest" description="Disordered" evidence="1">
    <location>
        <begin position="486"/>
        <end position="546"/>
    </location>
</feature>
<name>A0A1D1ZGS1_9ARAE</name>
<feature type="compositionally biased region" description="Low complexity" evidence="1">
    <location>
        <begin position="266"/>
        <end position="275"/>
    </location>
</feature>
<protein>
    <recommendedName>
        <fullName evidence="2">Calmodulin-binding domain-containing protein</fullName>
    </recommendedName>
</protein>
<dbReference type="PANTHER" id="PTHR33349:SF41">
    <property type="entry name" value="EMB|CAB62594.1"/>
    <property type="match status" value="1"/>
</dbReference>
<sequence>MNEEAREVAFLPLTPRTTNEEYVMTDSTGKSATEVSLSLSKNEGNVLSRYLRSSMGSCHDFCKYGRSHKFESMGKQPTFRRFSGGNANFEKDQNRGSIPSLAGSRKKSIVKQKASAHRETGFLNRTKLHKEKSLTPVHAVKSSDEFDIVMQNSLHFLENNGLPQESVIVECDVPSPSKKIDSLEGFEIIKQVNAESIELYESPETLNRKASSLLSKASGDAETGNQGKPSVKKANSFLEPTSMKQRTHSAKKAFASTQTKIKEKVSPPIKKTIPSPKHKVSKVEASSPAKRSNASEKPGPSSKSMIQALKPASALNHTKGTAGRKSESKIAKNLDVQKSDEKKALKPSSVSLYSKASLNQFANLTMRKYKNIKSASPVKHAKKVGKFELESNEVTVKTLHIIKPRPAEKGNLKSAQLKDSSCRPSLSSSLPSLSSPLSSPSVSDHEEEQPQNCGSPLSKACDSVSAYAGERVGEVLKKENNKIHRRAATVRLEGKEPTPHKVKFRRGKIVNPQSDNNAPRRLRFRQGKRLDDNQSGKGEASKQSFSRKELACGDLDHSTPEAQVVVLRHQDVHGKKDAQGLFNCVIEETASKLVESRKSKVKALVGAFETVISLQERKPAASV</sequence>
<dbReference type="AlphaFoldDB" id="A0A1D1ZGS1"/>
<dbReference type="InterPro" id="IPR012417">
    <property type="entry name" value="CaM-bd_dom_pln"/>
</dbReference>
<dbReference type="GO" id="GO:0005516">
    <property type="term" value="F:calmodulin binding"/>
    <property type="evidence" value="ECO:0007669"/>
    <property type="project" value="InterPro"/>
</dbReference>
<proteinExistence type="predicted"/>
<feature type="region of interest" description="Disordered" evidence="1">
    <location>
        <begin position="217"/>
        <end position="306"/>
    </location>
</feature>
<accession>A0A1D1ZGS1</accession>
<dbReference type="Pfam" id="PF07839">
    <property type="entry name" value="CaM_binding"/>
    <property type="match status" value="1"/>
</dbReference>
<gene>
    <name evidence="3" type="ORF">g.103530</name>
</gene>
<organism evidence="3">
    <name type="scientific">Anthurium amnicola</name>
    <dbReference type="NCBI Taxonomy" id="1678845"/>
    <lineage>
        <taxon>Eukaryota</taxon>
        <taxon>Viridiplantae</taxon>
        <taxon>Streptophyta</taxon>
        <taxon>Embryophyta</taxon>
        <taxon>Tracheophyta</taxon>
        <taxon>Spermatophyta</taxon>
        <taxon>Magnoliopsida</taxon>
        <taxon>Liliopsida</taxon>
        <taxon>Araceae</taxon>
        <taxon>Pothoideae</taxon>
        <taxon>Potheae</taxon>
        <taxon>Anthurium</taxon>
    </lineage>
</organism>
<evidence type="ECO:0000259" key="2">
    <source>
        <dbReference type="SMART" id="SM01054"/>
    </source>
</evidence>
<feature type="region of interest" description="Disordered" evidence="1">
    <location>
        <begin position="407"/>
        <end position="460"/>
    </location>
</feature>
<evidence type="ECO:0000256" key="1">
    <source>
        <dbReference type="SAM" id="MobiDB-lite"/>
    </source>
</evidence>
<dbReference type="PANTHER" id="PTHR33349">
    <property type="entry name" value="EMB|CAB62594.1"/>
    <property type="match status" value="1"/>
</dbReference>